<reference evidence="1" key="1">
    <citation type="submission" date="2021-03" db="EMBL/GenBank/DDBJ databases">
        <authorList>
            <consortium name="Genoscope - CEA"/>
            <person name="William W."/>
        </authorList>
    </citation>
    <scope>NUCLEOTIDE SEQUENCE</scope>
    <source>
        <strain evidence="1">Doubled-haploid Pahang</strain>
    </source>
</reference>
<dbReference type="EMBL" id="HG996470">
    <property type="protein sequence ID" value="CAG1838379.1"/>
    <property type="molecule type" value="Genomic_DNA"/>
</dbReference>
<name>A0A804J413_MUSAM</name>
<organism evidence="2 3">
    <name type="scientific">Musa acuminata subsp. malaccensis</name>
    <name type="common">Wild banana</name>
    <name type="synonym">Musa malaccensis</name>
    <dbReference type="NCBI Taxonomy" id="214687"/>
    <lineage>
        <taxon>Eukaryota</taxon>
        <taxon>Viridiplantae</taxon>
        <taxon>Streptophyta</taxon>
        <taxon>Embryophyta</taxon>
        <taxon>Tracheophyta</taxon>
        <taxon>Spermatophyta</taxon>
        <taxon>Magnoliopsida</taxon>
        <taxon>Liliopsida</taxon>
        <taxon>Zingiberales</taxon>
        <taxon>Musaceae</taxon>
        <taxon>Musa</taxon>
    </lineage>
</organism>
<evidence type="ECO:0000313" key="2">
    <source>
        <dbReference type="EnsemblPlants" id="Ma05_p13460.1"/>
    </source>
</evidence>
<dbReference type="Proteomes" id="UP000012960">
    <property type="component" value="Unplaced"/>
</dbReference>
<keyword evidence="3" id="KW-1185">Reference proteome</keyword>
<gene>
    <name evidence="1" type="ORF">GSMUA_265560.1</name>
</gene>
<protein>
    <submittedName>
        <fullName evidence="1">(wild Malaysian banana) hypothetical protein</fullName>
    </submittedName>
</protein>
<reference evidence="2" key="2">
    <citation type="submission" date="2021-05" db="UniProtKB">
        <authorList>
            <consortium name="EnsemblPlants"/>
        </authorList>
    </citation>
    <scope>IDENTIFICATION</scope>
    <source>
        <strain evidence="2">subsp. malaccensis</strain>
    </source>
</reference>
<dbReference type="InParanoid" id="A0A804J413"/>
<dbReference type="EnsemblPlants" id="Ma05_t13460.1">
    <property type="protein sequence ID" value="Ma05_p13460.1"/>
    <property type="gene ID" value="Ma05_g13460"/>
</dbReference>
<accession>A0A804J413</accession>
<proteinExistence type="predicted"/>
<dbReference type="AlphaFoldDB" id="A0A804J413"/>
<evidence type="ECO:0000313" key="1">
    <source>
        <dbReference type="EMBL" id="CAG1838379.1"/>
    </source>
</evidence>
<sequence>MLLQNHAGALKLSFGSISWDFMGRGCATPQQGCSLWILLVCSIAFVS</sequence>
<evidence type="ECO:0000313" key="3">
    <source>
        <dbReference type="Proteomes" id="UP000012960"/>
    </source>
</evidence>
<dbReference type="Gramene" id="Ma05_t13460.1">
    <property type="protein sequence ID" value="Ma05_p13460.1"/>
    <property type="gene ID" value="Ma05_g13460"/>
</dbReference>